<proteinExistence type="predicted"/>
<keyword evidence="1" id="KW-0812">Transmembrane</keyword>
<sequence length="188" mass="21224">MLEVLSLSARSAADAKQPWYNRRGVKRKMLALLVIAGLLLTSAFLLRKESRLEDTYQQTRKTTKRQMVAVIAIEAALITVNVVAAKRVVRITQAWRKARIGEVIQKSKDVINVFTHPPPALRPVVAPFQLAAKLMRPAIKQGVRFRTFLEGKAKIAARKYEAKRMLFEQNFVAEAERMWGSNLAGLRA</sequence>
<evidence type="ECO:0000313" key="3">
    <source>
        <dbReference type="Proteomes" id="UP001165060"/>
    </source>
</evidence>
<reference evidence="2 3" key="1">
    <citation type="journal article" date="2023" name="Commun. Biol.">
        <title>Genome analysis of Parmales, the sister group of diatoms, reveals the evolutionary specialization of diatoms from phago-mixotrophs to photoautotrophs.</title>
        <authorList>
            <person name="Ban H."/>
            <person name="Sato S."/>
            <person name="Yoshikawa S."/>
            <person name="Yamada K."/>
            <person name="Nakamura Y."/>
            <person name="Ichinomiya M."/>
            <person name="Sato N."/>
            <person name="Blanc-Mathieu R."/>
            <person name="Endo H."/>
            <person name="Kuwata A."/>
            <person name="Ogata H."/>
        </authorList>
    </citation>
    <scope>NUCLEOTIDE SEQUENCE [LARGE SCALE GENOMIC DNA]</scope>
</reference>
<keyword evidence="1" id="KW-1133">Transmembrane helix</keyword>
<feature type="transmembrane region" description="Helical" evidence="1">
    <location>
        <begin position="67"/>
        <end position="89"/>
    </location>
</feature>
<protein>
    <submittedName>
        <fullName evidence="2">Uncharacterized protein</fullName>
    </submittedName>
</protein>
<gene>
    <name evidence="2" type="ORF">TeGR_g14831</name>
</gene>
<organism evidence="2 3">
    <name type="scientific">Tetraparma gracilis</name>
    <dbReference type="NCBI Taxonomy" id="2962635"/>
    <lineage>
        <taxon>Eukaryota</taxon>
        <taxon>Sar</taxon>
        <taxon>Stramenopiles</taxon>
        <taxon>Ochrophyta</taxon>
        <taxon>Bolidophyceae</taxon>
        <taxon>Parmales</taxon>
        <taxon>Triparmaceae</taxon>
        <taxon>Tetraparma</taxon>
    </lineage>
</organism>
<evidence type="ECO:0000256" key="1">
    <source>
        <dbReference type="SAM" id="Phobius"/>
    </source>
</evidence>
<dbReference type="Proteomes" id="UP001165060">
    <property type="component" value="Unassembled WGS sequence"/>
</dbReference>
<accession>A0ABQ6M3H7</accession>
<keyword evidence="1" id="KW-0472">Membrane</keyword>
<keyword evidence="3" id="KW-1185">Reference proteome</keyword>
<comment type="caution">
    <text evidence="2">The sequence shown here is derived from an EMBL/GenBank/DDBJ whole genome shotgun (WGS) entry which is preliminary data.</text>
</comment>
<evidence type="ECO:0000313" key="2">
    <source>
        <dbReference type="EMBL" id="GMI18902.1"/>
    </source>
</evidence>
<dbReference type="EMBL" id="BRYB01003647">
    <property type="protein sequence ID" value="GMI18902.1"/>
    <property type="molecule type" value="Genomic_DNA"/>
</dbReference>
<feature type="transmembrane region" description="Helical" evidence="1">
    <location>
        <begin position="29"/>
        <end position="47"/>
    </location>
</feature>
<name>A0ABQ6M3H7_9STRA</name>